<dbReference type="SMART" id="SM00861">
    <property type="entry name" value="Transket_pyr"/>
    <property type="match status" value="1"/>
</dbReference>
<evidence type="ECO:0000313" key="7">
    <source>
        <dbReference type="Proteomes" id="UP000694571"/>
    </source>
</evidence>
<dbReference type="AlphaFoldDB" id="A0A8D1NHN9"/>
<evidence type="ECO:0000256" key="2">
    <source>
        <dbReference type="ARBA" id="ARBA00012277"/>
    </source>
</evidence>
<dbReference type="PANTHER" id="PTHR42980:SF1">
    <property type="entry name" value="2-OXOISOVALERATE DEHYDROGENASE SUBUNIT BETA, MITOCHONDRIAL"/>
    <property type="match status" value="1"/>
</dbReference>
<dbReference type="CDD" id="cd07036">
    <property type="entry name" value="TPP_PYR_E1-PDHc-beta_like"/>
    <property type="match status" value="1"/>
</dbReference>
<dbReference type="InterPro" id="IPR005475">
    <property type="entry name" value="Transketolase-like_Pyr-bd"/>
</dbReference>
<dbReference type="Ensembl" id="ENSSSCT00065048470.1">
    <property type="protein sequence ID" value="ENSSSCP00065020912.1"/>
    <property type="gene ID" value="ENSSSCG00065035588.1"/>
</dbReference>
<dbReference type="GO" id="GO:0003863">
    <property type="term" value="F:branched-chain 2-oxo acid dehydrogenase activity"/>
    <property type="evidence" value="ECO:0007669"/>
    <property type="project" value="UniProtKB-EC"/>
</dbReference>
<dbReference type="SUPFAM" id="SSF52922">
    <property type="entry name" value="TK C-terminal domain-like"/>
    <property type="match status" value="1"/>
</dbReference>
<protein>
    <recommendedName>
        <fullName evidence="2">3-methyl-2-oxobutanoate dehydrogenase (2-methylpropanoyl-transferring)</fullName>
        <ecNumber evidence="2">1.2.4.4</ecNumber>
    </recommendedName>
</protein>
<dbReference type="SUPFAM" id="SSF52518">
    <property type="entry name" value="Thiamin diphosphate-binding fold (THDP-binding)"/>
    <property type="match status" value="1"/>
</dbReference>
<dbReference type="Ensembl" id="ENSSSCT00050087476.1">
    <property type="protein sequence ID" value="ENSSSCP00050037522.1"/>
    <property type="gene ID" value="ENSSSCG00050064242.1"/>
</dbReference>
<reference evidence="6" key="1">
    <citation type="submission" date="2025-05" db="UniProtKB">
        <authorList>
            <consortium name="Ensembl"/>
        </authorList>
    </citation>
    <scope>IDENTIFICATION</scope>
</reference>
<dbReference type="Gene3D" id="3.40.50.920">
    <property type="match status" value="1"/>
</dbReference>
<evidence type="ECO:0000256" key="3">
    <source>
        <dbReference type="ARBA" id="ARBA00023002"/>
    </source>
</evidence>
<dbReference type="FunFam" id="3.40.50.970:FF:000001">
    <property type="entry name" value="Pyruvate dehydrogenase E1 beta subunit"/>
    <property type="match status" value="1"/>
</dbReference>
<dbReference type="InterPro" id="IPR009014">
    <property type="entry name" value="Transketo_C/PFOR_II"/>
</dbReference>
<evidence type="ECO:0000256" key="1">
    <source>
        <dbReference type="ARBA" id="ARBA00001964"/>
    </source>
</evidence>
<dbReference type="PANTHER" id="PTHR42980">
    <property type="entry name" value="2-OXOISOVALERATE DEHYDROGENASE SUBUNIT BETA-RELATED"/>
    <property type="match status" value="1"/>
</dbReference>
<keyword evidence="3" id="KW-0560">Oxidoreductase</keyword>
<dbReference type="Gene3D" id="3.40.50.970">
    <property type="match status" value="1"/>
</dbReference>
<dbReference type="Pfam" id="PF02779">
    <property type="entry name" value="Transket_pyr"/>
    <property type="match status" value="1"/>
</dbReference>
<dbReference type="EC" id="1.2.4.4" evidence="2"/>
<evidence type="ECO:0000256" key="4">
    <source>
        <dbReference type="ARBA" id="ARBA00051764"/>
    </source>
</evidence>
<comment type="cofactor">
    <cofactor evidence="1">
        <name>thiamine diphosphate</name>
        <dbReference type="ChEBI" id="CHEBI:58937"/>
    </cofactor>
</comment>
<dbReference type="Proteomes" id="UP000694571">
    <property type="component" value="Unplaced"/>
</dbReference>
<proteinExistence type="predicted"/>
<accession>A0A8D1NHN9</accession>
<comment type="catalytic activity">
    <reaction evidence="4">
        <text>N(6)-[(R)-lipoyl]-L-lysyl-[protein] + 3-methyl-2-oxobutanoate + H(+) = N(6)-[(R)-S(8)-2-methylpropanoyldihydrolipoyl]-L-lysyl-[protein] + CO2</text>
        <dbReference type="Rhea" id="RHEA:13457"/>
        <dbReference type="Rhea" id="RHEA-COMP:10474"/>
        <dbReference type="Rhea" id="RHEA-COMP:10497"/>
        <dbReference type="ChEBI" id="CHEBI:11851"/>
        <dbReference type="ChEBI" id="CHEBI:15378"/>
        <dbReference type="ChEBI" id="CHEBI:16526"/>
        <dbReference type="ChEBI" id="CHEBI:83099"/>
        <dbReference type="ChEBI" id="CHEBI:83142"/>
        <dbReference type="EC" id="1.2.4.4"/>
    </reaction>
    <physiologicalReaction direction="left-to-right" evidence="4">
        <dbReference type="Rhea" id="RHEA:13458"/>
    </physiologicalReaction>
</comment>
<evidence type="ECO:0000259" key="5">
    <source>
        <dbReference type="SMART" id="SM00861"/>
    </source>
</evidence>
<feature type="domain" description="Transketolase-like pyrimidine-binding" evidence="5">
    <location>
        <begin position="75"/>
        <end position="250"/>
    </location>
</feature>
<sequence length="378" mass="40944">MAAVAAAAAVAVGRLLRLRVARVEGHWHPLSGGGLLRGFLQPASADGDAAQKRQVAHFTFQPDPETVEYGQTQKMNLFQAVTSALDNSLAKDPTAVIFGEDVAFGGVFRCTVGLRDKYGKDRVFNTPLCEQGIVGFGIGIAVTGATAIAEIQFADYIFPAFDQIVNEAAKYRYRSGDLFNCGSLTIRSPWGCVGHGALYHSQSPEAFFAHCPGIKVVVPRSPFQAKGLLLSCIEDKNPCIFFEPKILYRAAVEQVPIEPYTIPLSQAEVIQEGSDVTLVAWGTQVSSGHTSWSCPSGVGKLSFFFFITHASPHNLSPFEIMFIKVCESVSVLKRSSLCPFFRFHMSVIAFDVGSHCLIISMSIHVAANAVISFLLMAE</sequence>
<dbReference type="Proteomes" id="UP000694725">
    <property type="component" value="Unplaced"/>
</dbReference>
<name>A0A8D1NHN9_PIG</name>
<evidence type="ECO:0000313" key="6">
    <source>
        <dbReference type="Ensembl" id="ENSSSCP00050037522.1"/>
    </source>
</evidence>
<organism evidence="6 7">
    <name type="scientific">Sus scrofa</name>
    <name type="common">Pig</name>
    <dbReference type="NCBI Taxonomy" id="9823"/>
    <lineage>
        <taxon>Eukaryota</taxon>
        <taxon>Metazoa</taxon>
        <taxon>Chordata</taxon>
        <taxon>Craniata</taxon>
        <taxon>Vertebrata</taxon>
        <taxon>Euteleostomi</taxon>
        <taxon>Mammalia</taxon>
        <taxon>Eutheria</taxon>
        <taxon>Laurasiatheria</taxon>
        <taxon>Artiodactyla</taxon>
        <taxon>Suina</taxon>
        <taxon>Suidae</taxon>
        <taxon>Sus</taxon>
    </lineage>
</organism>
<dbReference type="InterPro" id="IPR029061">
    <property type="entry name" value="THDP-binding"/>
</dbReference>